<sequence>MTRLLQILGAAALAWNIVSAKITITSPAESEWYAGNEQYVKWEVNGTAPQLITINLLYGRKDDLEFKGNIRTDIDSDLGSCKWYVPVDTRSGTEYVVQIPSLASLVNKPETKTSSSSSSTATGSHHSEATQSPSTSDIKPKTEAEHKKNNGLRVGAGLLGAVGVIASTLLLTEIPNPQSDAPIAADTSRPDAEIRPEQKINCDELTNLDLKILGLPLRSCRS</sequence>
<dbReference type="Proteomes" id="UP000193498">
    <property type="component" value="Unassembled WGS sequence"/>
</dbReference>
<gene>
    <name evidence="5" type="ORF">K493DRAFT_406739</name>
</gene>
<protein>
    <recommendedName>
        <fullName evidence="4">Yeast cell wall synthesis Kre9/Knh1-like N-terminal domain-containing protein</fullName>
    </recommendedName>
</protein>
<proteinExistence type="predicted"/>
<accession>A0A1Y1YJE7</accession>
<feature type="compositionally biased region" description="Basic and acidic residues" evidence="2">
    <location>
        <begin position="138"/>
        <end position="148"/>
    </location>
</feature>
<reference evidence="5 6" key="1">
    <citation type="submission" date="2016-07" db="EMBL/GenBank/DDBJ databases">
        <title>Pervasive Adenine N6-methylation of Active Genes in Fungi.</title>
        <authorList>
            <consortium name="DOE Joint Genome Institute"/>
            <person name="Mondo S.J."/>
            <person name="Dannebaum R.O."/>
            <person name="Kuo R.C."/>
            <person name="Labutti K."/>
            <person name="Haridas S."/>
            <person name="Kuo A."/>
            <person name="Salamov A."/>
            <person name="Ahrendt S.R."/>
            <person name="Lipzen A."/>
            <person name="Sullivan W."/>
            <person name="Andreopoulos W.B."/>
            <person name="Clum A."/>
            <person name="Lindquist E."/>
            <person name="Daum C."/>
            <person name="Ramamoorthy G.K."/>
            <person name="Gryganskyi A."/>
            <person name="Culley D."/>
            <person name="Magnuson J.K."/>
            <person name="James T.Y."/>
            <person name="O'Malley M.A."/>
            <person name="Stajich J.E."/>
            <person name="Spatafora J.W."/>
            <person name="Visel A."/>
            <person name="Grigoriev I.V."/>
        </authorList>
    </citation>
    <scope>NUCLEOTIDE SEQUENCE [LARGE SCALE GENOMIC DNA]</scope>
    <source>
        <strain evidence="5 6">CBS 931.73</strain>
    </source>
</reference>
<comment type="caution">
    <text evidence="5">The sequence shown here is derived from an EMBL/GenBank/DDBJ whole genome shotgun (WGS) entry which is preliminary data.</text>
</comment>
<dbReference type="AlphaFoldDB" id="A0A1Y1YJE7"/>
<keyword evidence="1 3" id="KW-0732">Signal</keyword>
<dbReference type="InterPro" id="IPR018466">
    <property type="entry name" value="Kre9/Knh1-like_N"/>
</dbReference>
<dbReference type="InParanoid" id="A0A1Y1YJE7"/>
<evidence type="ECO:0000256" key="3">
    <source>
        <dbReference type="SAM" id="SignalP"/>
    </source>
</evidence>
<evidence type="ECO:0000313" key="6">
    <source>
        <dbReference type="Proteomes" id="UP000193498"/>
    </source>
</evidence>
<evidence type="ECO:0000256" key="2">
    <source>
        <dbReference type="SAM" id="MobiDB-lite"/>
    </source>
</evidence>
<evidence type="ECO:0000259" key="4">
    <source>
        <dbReference type="Pfam" id="PF10342"/>
    </source>
</evidence>
<feature type="chain" id="PRO_5012440604" description="Yeast cell wall synthesis Kre9/Knh1-like N-terminal domain-containing protein" evidence="3">
    <location>
        <begin position="21"/>
        <end position="222"/>
    </location>
</feature>
<evidence type="ECO:0000313" key="5">
    <source>
        <dbReference type="EMBL" id="ORX97983.1"/>
    </source>
</evidence>
<feature type="signal peptide" evidence="3">
    <location>
        <begin position="1"/>
        <end position="20"/>
    </location>
</feature>
<feature type="domain" description="Yeast cell wall synthesis Kre9/Knh1-like N-terminal" evidence="4">
    <location>
        <begin position="28"/>
        <end position="100"/>
    </location>
</feature>
<feature type="compositionally biased region" description="Low complexity" evidence="2">
    <location>
        <begin position="112"/>
        <end position="124"/>
    </location>
</feature>
<evidence type="ECO:0000256" key="1">
    <source>
        <dbReference type="ARBA" id="ARBA00022729"/>
    </source>
</evidence>
<dbReference type="Pfam" id="PF10342">
    <property type="entry name" value="Kre9_KNH"/>
    <property type="match status" value="1"/>
</dbReference>
<dbReference type="EMBL" id="MCFE01000122">
    <property type="protein sequence ID" value="ORX97983.1"/>
    <property type="molecule type" value="Genomic_DNA"/>
</dbReference>
<feature type="region of interest" description="Disordered" evidence="2">
    <location>
        <begin position="107"/>
        <end position="150"/>
    </location>
</feature>
<keyword evidence="6" id="KW-1185">Reference proteome</keyword>
<name>A0A1Y1YJE7_9FUNG</name>
<organism evidence="5 6">
    <name type="scientific">Basidiobolus meristosporus CBS 931.73</name>
    <dbReference type="NCBI Taxonomy" id="1314790"/>
    <lineage>
        <taxon>Eukaryota</taxon>
        <taxon>Fungi</taxon>
        <taxon>Fungi incertae sedis</taxon>
        <taxon>Zoopagomycota</taxon>
        <taxon>Entomophthoromycotina</taxon>
        <taxon>Basidiobolomycetes</taxon>
        <taxon>Basidiobolales</taxon>
        <taxon>Basidiobolaceae</taxon>
        <taxon>Basidiobolus</taxon>
    </lineage>
</organism>